<keyword evidence="1" id="KW-0472">Membrane</keyword>
<accession>A0A5A7PZI1</accession>
<evidence type="ECO:0000256" key="1">
    <source>
        <dbReference type="SAM" id="Phobius"/>
    </source>
</evidence>
<keyword evidence="2" id="KW-0223">Dioxygenase</keyword>
<dbReference type="Proteomes" id="UP000325081">
    <property type="component" value="Unassembled WGS sequence"/>
</dbReference>
<keyword evidence="1" id="KW-0812">Transmembrane</keyword>
<keyword evidence="2" id="KW-0560">Oxidoreductase</keyword>
<reference evidence="3" key="1">
    <citation type="journal article" date="2019" name="Curr. Biol.">
        <title>Genome Sequence of Striga asiatica Provides Insight into the Evolution of Plant Parasitism.</title>
        <authorList>
            <person name="Yoshida S."/>
            <person name="Kim S."/>
            <person name="Wafula E.K."/>
            <person name="Tanskanen J."/>
            <person name="Kim Y.M."/>
            <person name="Honaas L."/>
            <person name="Yang Z."/>
            <person name="Spallek T."/>
            <person name="Conn C.E."/>
            <person name="Ichihashi Y."/>
            <person name="Cheong K."/>
            <person name="Cui S."/>
            <person name="Der J.P."/>
            <person name="Gundlach H."/>
            <person name="Jiao Y."/>
            <person name="Hori C."/>
            <person name="Ishida J.K."/>
            <person name="Kasahara H."/>
            <person name="Kiba T."/>
            <person name="Kim M.S."/>
            <person name="Koo N."/>
            <person name="Laohavisit A."/>
            <person name="Lee Y.H."/>
            <person name="Lumba S."/>
            <person name="McCourt P."/>
            <person name="Mortimer J.C."/>
            <person name="Mutuku J.M."/>
            <person name="Nomura T."/>
            <person name="Sasaki-Sekimoto Y."/>
            <person name="Seto Y."/>
            <person name="Wang Y."/>
            <person name="Wakatake T."/>
            <person name="Sakakibara H."/>
            <person name="Demura T."/>
            <person name="Yamaguchi S."/>
            <person name="Yoneyama K."/>
            <person name="Manabe R.I."/>
            <person name="Nelson D.C."/>
            <person name="Schulman A.H."/>
            <person name="Timko M.P."/>
            <person name="dePamphilis C.W."/>
            <person name="Choi D."/>
            <person name="Shirasu K."/>
        </authorList>
    </citation>
    <scope>NUCLEOTIDE SEQUENCE [LARGE SCALE GENOMIC DNA]</scope>
    <source>
        <strain evidence="3">cv. UVA1</strain>
    </source>
</reference>
<sequence>MRIIRRQAGTILSLPVPNMKNRKPQGTNFHDSFLFNWFLETITGIRDVAIPCKKMRETMIMGKMKDSKWIRHSVALAFFLSMLSGFYCKFLMMDSFYGFQMCLYKLALSVGNQAFSRLLLKSGCSGGLTLAIGFVVRMAFLPIEGTF</sequence>
<gene>
    <name evidence="2" type="ORF">STAS_14771</name>
</gene>
<keyword evidence="3" id="KW-1185">Reference proteome</keyword>
<keyword evidence="1" id="KW-1133">Transmembrane helix</keyword>
<evidence type="ECO:0000313" key="2">
    <source>
        <dbReference type="EMBL" id="GER38285.1"/>
    </source>
</evidence>
<protein>
    <submittedName>
        <fullName evidence="2">2-dihydroxy-3-keto-5-methylthiopentenedioxygenase</fullName>
    </submittedName>
</protein>
<organism evidence="2 3">
    <name type="scientific">Striga asiatica</name>
    <name type="common">Asiatic witchweed</name>
    <name type="synonym">Buchnera asiatica</name>
    <dbReference type="NCBI Taxonomy" id="4170"/>
    <lineage>
        <taxon>Eukaryota</taxon>
        <taxon>Viridiplantae</taxon>
        <taxon>Streptophyta</taxon>
        <taxon>Embryophyta</taxon>
        <taxon>Tracheophyta</taxon>
        <taxon>Spermatophyta</taxon>
        <taxon>Magnoliopsida</taxon>
        <taxon>eudicotyledons</taxon>
        <taxon>Gunneridae</taxon>
        <taxon>Pentapetalae</taxon>
        <taxon>asterids</taxon>
        <taxon>lamiids</taxon>
        <taxon>Lamiales</taxon>
        <taxon>Orobanchaceae</taxon>
        <taxon>Buchnereae</taxon>
        <taxon>Striga</taxon>
    </lineage>
</organism>
<evidence type="ECO:0000313" key="3">
    <source>
        <dbReference type="Proteomes" id="UP000325081"/>
    </source>
</evidence>
<name>A0A5A7PZI1_STRAF</name>
<dbReference type="EMBL" id="BKCP01005461">
    <property type="protein sequence ID" value="GER38285.1"/>
    <property type="molecule type" value="Genomic_DNA"/>
</dbReference>
<feature type="transmembrane region" description="Helical" evidence="1">
    <location>
        <begin position="69"/>
        <end position="87"/>
    </location>
</feature>
<comment type="caution">
    <text evidence="2">The sequence shown here is derived from an EMBL/GenBank/DDBJ whole genome shotgun (WGS) entry which is preliminary data.</text>
</comment>
<dbReference type="GO" id="GO:0051213">
    <property type="term" value="F:dioxygenase activity"/>
    <property type="evidence" value="ECO:0007669"/>
    <property type="project" value="UniProtKB-KW"/>
</dbReference>
<proteinExistence type="predicted"/>
<feature type="transmembrane region" description="Helical" evidence="1">
    <location>
        <begin position="118"/>
        <end position="140"/>
    </location>
</feature>
<dbReference type="AlphaFoldDB" id="A0A5A7PZI1"/>